<dbReference type="Proteomes" id="UP000553632">
    <property type="component" value="Unassembled WGS sequence"/>
</dbReference>
<keyword evidence="1" id="KW-0378">Hydrolase</keyword>
<keyword evidence="6" id="KW-1185">Reference proteome</keyword>
<keyword evidence="3" id="KW-0812">Transmembrane</keyword>
<feature type="transmembrane region" description="Helical" evidence="3">
    <location>
        <begin position="731"/>
        <end position="754"/>
    </location>
</feature>
<accession>A0A7J6QCG9</accession>
<comment type="caution">
    <text evidence="5">The sequence shown here is derived from an EMBL/GenBank/DDBJ whole genome shotgun (WGS) entry which is preliminary data.</text>
</comment>
<organism evidence="5 6">
    <name type="scientific">Perkinsus olseni</name>
    <name type="common">Perkinsus atlanticus</name>
    <dbReference type="NCBI Taxonomy" id="32597"/>
    <lineage>
        <taxon>Eukaryota</taxon>
        <taxon>Sar</taxon>
        <taxon>Alveolata</taxon>
        <taxon>Perkinsozoa</taxon>
        <taxon>Perkinsea</taxon>
        <taxon>Perkinsida</taxon>
        <taxon>Perkinsidae</taxon>
        <taxon>Perkinsus</taxon>
    </lineage>
</organism>
<dbReference type="GO" id="GO:0016787">
    <property type="term" value="F:hydrolase activity"/>
    <property type="evidence" value="ECO:0007669"/>
    <property type="project" value="UniProtKB-KW"/>
</dbReference>
<gene>
    <name evidence="5" type="ORF">FOZ63_010431</name>
</gene>
<evidence type="ECO:0000313" key="5">
    <source>
        <dbReference type="EMBL" id="KAF4705932.1"/>
    </source>
</evidence>
<dbReference type="PANTHER" id="PTHR48081">
    <property type="entry name" value="AB HYDROLASE SUPERFAMILY PROTEIN C4A8.06C"/>
    <property type="match status" value="1"/>
</dbReference>
<dbReference type="InterPro" id="IPR050300">
    <property type="entry name" value="GDXG_lipolytic_enzyme"/>
</dbReference>
<name>A0A7J6QCG9_PEROL</name>
<dbReference type="AlphaFoldDB" id="A0A7J6QCG9"/>
<sequence>MASEVQRTGAVRGLLKTVMRAILIGRKKEIILLRLLVLYAAKNHIKVACLVLYRSVNALRLTLQDMKLPWSARVRLLSHYVARIVRFVIGTVILRRRKSPKLPLTVELALEMMRPHELLESESSLIYATVSKVDDTWLSFFFPLYARIALPGIRTEEDRVGSIPAVWVHTGPVERWSMGGSRISQSIVVLYFLHGGGYIFLDGVHSHLEYCARLVMKTQQEFDDMLGVNVAPRVIGFIIDYRKAPQYVFPTAVEDAVKGYTYLLSHNSRYPVASSKEIAVCGDSAGGGLSIAMTLALSMGHLTPEGKPMPLPGAIGVCSPFLDLRRAIDNKAYESRICYLTEACIWMCADLYLFGDSKNEDSECPPAGSDPKAWRRARSLTTDVTMNPLASPLHADLTPLKDVPIIVQAGDSEGLLVDTLALARRAKVYGLSKLSIEVYTDMFHIFPLFAWLLPSGMVAVNRMSKFLAKRICLALKGVTVSPVESPMVSSTVSVVEKDGAMQKRRISAWKSTDLGIGVMSDVSAPRGGHLASGSDSSVSDGEVEEHSQTSQALKAAGSVPHGCHRIINSPEIGENLCRYHLRKHSSTPDCTQENNSHVPNVKVSQLSPTRRVLASASCDQTKAFSLRISSEMNSPVDSSPGAPRVLPPENPNPQFSFNVTGPPTQGPDWSDLNYPKGTKLFHYKPHDDLPINVAHRCNLLHANYLLAVAVLLLNIVDTIIVILAYRSPWVTLLYTFLNLIIFGSASFVVFYLGYLGLAMRSKRQLLYYKIASVIMIIIGLYFMLAGGGAINGFLKSLTYSPLEVRQKEAQCHRLHAFAEIPPVGEAVAAIYAILVPPRDKSLEVSPSRLRSRYPLLRVIISTNIWVWFYVCLKWIRIGFKLLWFKFSGRRLRPEERIVLFDRPPETFDVEWSRSSRLIGSYLRAHDPILARAAFPGLKTKRLPRTGDMPERLWVNHLTFRAFAKGYMVMIRERYEVPVSQYVVLYYIHGGYMCFFDGKEVREDGMAGVKVVALIVNYTRAPEAILPTQLQEV</sequence>
<proteinExistence type="predicted"/>
<feature type="non-terminal residue" evidence="5">
    <location>
        <position position="1"/>
    </location>
</feature>
<evidence type="ECO:0000259" key="4">
    <source>
        <dbReference type="Pfam" id="PF07859"/>
    </source>
</evidence>
<dbReference type="SUPFAM" id="SSF53474">
    <property type="entry name" value="alpha/beta-Hydrolases"/>
    <property type="match status" value="1"/>
</dbReference>
<keyword evidence="3" id="KW-1133">Transmembrane helix</keyword>
<dbReference type="InterPro" id="IPR029058">
    <property type="entry name" value="AB_hydrolase_fold"/>
</dbReference>
<dbReference type="InterPro" id="IPR013094">
    <property type="entry name" value="AB_hydrolase_3"/>
</dbReference>
<feature type="transmembrane region" description="Helical" evidence="3">
    <location>
        <begin position="766"/>
        <end position="794"/>
    </location>
</feature>
<feature type="region of interest" description="Disordered" evidence="2">
    <location>
        <begin position="525"/>
        <end position="557"/>
    </location>
</feature>
<dbReference type="PANTHER" id="PTHR48081:SF8">
    <property type="entry name" value="ALPHA_BETA HYDROLASE FOLD-3 DOMAIN-CONTAINING PROTEIN-RELATED"/>
    <property type="match status" value="1"/>
</dbReference>
<evidence type="ECO:0000256" key="1">
    <source>
        <dbReference type="ARBA" id="ARBA00022801"/>
    </source>
</evidence>
<feature type="domain" description="Alpha/beta hydrolase fold-3" evidence="4">
    <location>
        <begin position="191"/>
        <end position="367"/>
    </location>
</feature>
<dbReference type="Pfam" id="PF07859">
    <property type="entry name" value="Abhydrolase_3"/>
    <property type="match status" value="1"/>
</dbReference>
<feature type="transmembrane region" description="Helical" evidence="3">
    <location>
        <begin position="442"/>
        <end position="460"/>
    </location>
</feature>
<feature type="transmembrane region" description="Helical" evidence="3">
    <location>
        <begin position="704"/>
        <end position="725"/>
    </location>
</feature>
<keyword evidence="3" id="KW-0472">Membrane</keyword>
<evidence type="ECO:0000313" key="6">
    <source>
        <dbReference type="Proteomes" id="UP000553632"/>
    </source>
</evidence>
<evidence type="ECO:0000256" key="3">
    <source>
        <dbReference type="SAM" id="Phobius"/>
    </source>
</evidence>
<evidence type="ECO:0000256" key="2">
    <source>
        <dbReference type="SAM" id="MobiDB-lite"/>
    </source>
</evidence>
<reference evidence="5 6" key="1">
    <citation type="submission" date="2020-04" db="EMBL/GenBank/DDBJ databases">
        <title>Perkinsus olseni comparative genomics.</title>
        <authorList>
            <person name="Bogema D.R."/>
        </authorList>
    </citation>
    <scope>NUCLEOTIDE SEQUENCE [LARGE SCALE GENOMIC DNA]</scope>
    <source>
        <strain evidence="5 6">ATCC PRA-207</strain>
    </source>
</reference>
<protein>
    <recommendedName>
        <fullName evidence="4">Alpha/beta hydrolase fold-3 domain-containing protein</fullName>
    </recommendedName>
</protein>
<dbReference type="EMBL" id="JABANO010033953">
    <property type="protein sequence ID" value="KAF4705932.1"/>
    <property type="molecule type" value="Genomic_DNA"/>
</dbReference>
<dbReference type="Gene3D" id="3.40.50.1820">
    <property type="entry name" value="alpha/beta hydrolase"/>
    <property type="match status" value="1"/>
</dbReference>